<keyword evidence="6" id="KW-0067">ATP-binding</keyword>
<dbReference type="PROSITE" id="PS00678">
    <property type="entry name" value="WD_REPEATS_1"/>
    <property type="match status" value="1"/>
</dbReference>
<keyword evidence="9" id="KW-0812">Transmembrane</keyword>
<keyword evidence="12" id="KW-1185">Reference proteome</keyword>
<evidence type="ECO:0000256" key="6">
    <source>
        <dbReference type="ARBA" id="ARBA00022840"/>
    </source>
</evidence>
<evidence type="ECO:0000313" key="12">
    <source>
        <dbReference type="Proteomes" id="UP000309128"/>
    </source>
</evidence>
<dbReference type="SUPFAM" id="SSF50978">
    <property type="entry name" value="WD40 repeat-like"/>
    <property type="match status" value="1"/>
</dbReference>
<dbReference type="InterPro" id="IPR036322">
    <property type="entry name" value="WD40_repeat_dom_sf"/>
</dbReference>
<feature type="repeat" description="WD" evidence="7">
    <location>
        <begin position="459"/>
        <end position="502"/>
    </location>
</feature>
<evidence type="ECO:0000256" key="9">
    <source>
        <dbReference type="SAM" id="Phobius"/>
    </source>
</evidence>
<dbReference type="Pfam" id="PF00069">
    <property type="entry name" value="Pkinase"/>
    <property type="match status" value="1"/>
</dbReference>
<dbReference type="Proteomes" id="UP000309128">
    <property type="component" value="Unassembled WGS sequence"/>
</dbReference>
<evidence type="ECO:0000256" key="4">
    <source>
        <dbReference type="ARBA" id="ARBA00022741"/>
    </source>
</evidence>
<dbReference type="SMART" id="SM00320">
    <property type="entry name" value="WD40"/>
    <property type="match status" value="3"/>
</dbReference>
<dbReference type="InterPro" id="IPR019775">
    <property type="entry name" value="WD40_repeat_CS"/>
</dbReference>
<evidence type="ECO:0000256" key="1">
    <source>
        <dbReference type="ARBA" id="ARBA00022574"/>
    </source>
</evidence>
<feature type="region of interest" description="Disordered" evidence="8">
    <location>
        <begin position="305"/>
        <end position="340"/>
    </location>
</feature>
<evidence type="ECO:0000259" key="10">
    <source>
        <dbReference type="PROSITE" id="PS50011"/>
    </source>
</evidence>
<dbReference type="PROSITE" id="PS50294">
    <property type="entry name" value="WD_REPEATS_REGION"/>
    <property type="match status" value="1"/>
</dbReference>
<keyword evidence="4" id="KW-0547">Nucleotide-binding</keyword>
<keyword evidence="9" id="KW-0472">Membrane</keyword>
<evidence type="ECO:0000256" key="5">
    <source>
        <dbReference type="ARBA" id="ARBA00022777"/>
    </source>
</evidence>
<dbReference type="GO" id="GO:0004674">
    <property type="term" value="F:protein serine/threonine kinase activity"/>
    <property type="evidence" value="ECO:0007669"/>
    <property type="project" value="TreeGrafter"/>
</dbReference>
<evidence type="ECO:0000256" key="3">
    <source>
        <dbReference type="ARBA" id="ARBA00022737"/>
    </source>
</evidence>
<dbReference type="EMBL" id="VCKY01000078">
    <property type="protein sequence ID" value="TMR17523.1"/>
    <property type="molecule type" value="Genomic_DNA"/>
</dbReference>
<dbReference type="GO" id="GO:0005524">
    <property type="term" value="F:ATP binding"/>
    <property type="evidence" value="ECO:0007669"/>
    <property type="project" value="UniProtKB-KW"/>
</dbReference>
<dbReference type="PROSITE" id="PS00108">
    <property type="entry name" value="PROTEIN_KINASE_ST"/>
    <property type="match status" value="1"/>
</dbReference>
<comment type="caution">
    <text evidence="11">The sequence shown here is derived from an EMBL/GenBank/DDBJ whole genome shotgun (WGS) entry which is preliminary data.</text>
</comment>
<dbReference type="PROSITE" id="PS50082">
    <property type="entry name" value="WD_REPEATS_2"/>
    <property type="match status" value="1"/>
</dbReference>
<proteinExistence type="predicted"/>
<dbReference type="SUPFAM" id="SSF56112">
    <property type="entry name" value="Protein kinase-like (PK-like)"/>
    <property type="match status" value="1"/>
</dbReference>
<organism evidence="11 12">
    <name type="scientific">Nonomuraea turkmeniaca</name>
    <dbReference type="NCBI Taxonomy" id="103838"/>
    <lineage>
        <taxon>Bacteria</taxon>
        <taxon>Bacillati</taxon>
        <taxon>Actinomycetota</taxon>
        <taxon>Actinomycetes</taxon>
        <taxon>Streptosporangiales</taxon>
        <taxon>Streptosporangiaceae</taxon>
        <taxon>Nonomuraea</taxon>
    </lineage>
</organism>
<dbReference type="Gene3D" id="3.30.200.20">
    <property type="entry name" value="Phosphorylase Kinase, domain 1"/>
    <property type="match status" value="1"/>
</dbReference>
<reference evidence="11 12" key="1">
    <citation type="submission" date="2019-05" db="EMBL/GenBank/DDBJ databases">
        <title>Draft genome sequence of Nonomuraea turkmeniaca DSM 43926.</title>
        <authorList>
            <person name="Saricaoglu S."/>
            <person name="Isik K."/>
        </authorList>
    </citation>
    <scope>NUCLEOTIDE SEQUENCE [LARGE SCALE GENOMIC DNA]</scope>
    <source>
        <strain evidence="11 12">DSM 43926</strain>
    </source>
</reference>
<keyword evidence="5" id="KW-0418">Kinase</keyword>
<evidence type="ECO:0000313" key="11">
    <source>
        <dbReference type="EMBL" id="TMR17523.1"/>
    </source>
</evidence>
<dbReference type="Gene3D" id="1.10.510.10">
    <property type="entry name" value="Transferase(Phosphotransferase) domain 1"/>
    <property type="match status" value="1"/>
</dbReference>
<keyword evidence="3" id="KW-0677">Repeat</keyword>
<dbReference type="InterPro" id="IPR011009">
    <property type="entry name" value="Kinase-like_dom_sf"/>
</dbReference>
<keyword evidence="1 7" id="KW-0853">WD repeat</keyword>
<dbReference type="PANTHER" id="PTHR43289:SF34">
    <property type="entry name" value="SERINE_THREONINE-PROTEIN KINASE YBDM-RELATED"/>
    <property type="match status" value="1"/>
</dbReference>
<dbReference type="PROSITE" id="PS50011">
    <property type="entry name" value="PROTEIN_KINASE_DOM"/>
    <property type="match status" value="1"/>
</dbReference>
<dbReference type="CDD" id="cd14014">
    <property type="entry name" value="STKc_PknB_like"/>
    <property type="match status" value="1"/>
</dbReference>
<dbReference type="InterPro" id="IPR015943">
    <property type="entry name" value="WD40/YVTN_repeat-like_dom_sf"/>
</dbReference>
<dbReference type="OrthoDB" id="951193at2"/>
<feature type="domain" description="Protein kinase" evidence="10">
    <location>
        <begin position="54"/>
        <end position="307"/>
    </location>
</feature>
<dbReference type="AlphaFoldDB" id="A0A5S4FEX6"/>
<dbReference type="InterPro" id="IPR000719">
    <property type="entry name" value="Prot_kinase_dom"/>
</dbReference>
<dbReference type="Pfam" id="PF00400">
    <property type="entry name" value="WD40"/>
    <property type="match status" value="1"/>
</dbReference>
<dbReference type="InterPro" id="IPR001680">
    <property type="entry name" value="WD40_rpt"/>
</dbReference>
<name>A0A5S4FEX6_9ACTN</name>
<keyword evidence="2" id="KW-0808">Transferase</keyword>
<gene>
    <name evidence="11" type="ORF">ETD86_23145</name>
</gene>
<protein>
    <recommendedName>
        <fullName evidence="10">Protein kinase domain-containing protein</fullName>
    </recommendedName>
</protein>
<accession>A0A5S4FEX6</accession>
<feature type="transmembrane region" description="Helical" evidence="9">
    <location>
        <begin position="346"/>
        <end position="367"/>
    </location>
</feature>
<dbReference type="InterPro" id="IPR008271">
    <property type="entry name" value="Ser/Thr_kinase_AS"/>
</dbReference>
<dbReference type="Gene3D" id="2.130.10.10">
    <property type="entry name" value="YVTN repeat-like/Quinoprotein amine dehydrogenase"/>
    <property type="match status" value="1"/>
</dbReference>
<evidence type="ECO:0000256" key="8">
    <source>
        <dbReference type="SAM" id="MobiDB-lite"/>
    </source>
</evidence>
<evidence type="ECO:0000256" key="2">
    <source>
        <dbReference type="ARBA" id="ARBA00022679"/>
    </source>
</evidence>
<sequence>MILNPSRDQRQSPFSRTYLCTPRGTPTALRDLRWLTMVDSRPLRPGEPEQVGPYRLLACLGEGGQGAVYRACNAAGDEVAIKLLHARLDGDERASARFLREAKAARQVAQFCTARVLDAGIHEGISYIVTELVDGESLDKVVRREGPRDFGALERLAVSTATALAAIHRAGIVHRDFKPQNVLLGPDGVRVIDFGIAKMVGSSASTTQGLIGTPAYMSPEQISGGEVGPASDMFCWAATLLFAATGRNVFNGENVAAAMHRVLHHEPELPPLPEPLRELVTRALAKDPRRRPAAHEVILRIVGHDPLAGSGRPSGEGSHAGNHPLAEAGRQTTNPLLERTRPRARLPIVAGTLAITLAATAALLWLLPGSGDRLTTIDLGNGHDVVAVALAGERALVAEESAVTFWDLAADKHLSLAHLPSQTADITSMAASRELALTGHADGTVSLWNVAGDDYADNLDGHVKRVNAVALAQLEGKTVGLTGGADRTIRVWDLNSRSHIRTIDAGLGEIAALAAIEVDGTPVAVSLDGPDDTLRLWDLRSGKQLGAPLAEETGNGIAVGNLDGTPIVVSSDLRVWDLRTRRLIREIEAPGDTLANAVGVGTVDGAPVIVSTVQGADLDYEAIQMWNLRTGAPVGSLIEIDYVPDSLAVGAVKGAPVVMVGQSTDAGVWRLRLN</sequence>
<evidence type="ECO:0000256" key="7">
    <source>
        <dbReference type="PROSITE-ProRule" id="PRU00221"/>
    </source>
</evidence>
<dbReference type="PANTHER" id="PTHR43289">
    <property type="entry name" value="MITOGEN-ACTIVATED PROTEIN KINASE KINASE KINASE 20-RELATED"/>
    <property type="match status" value="1"/>
</dbReference>
<keyword evidence="9" id="KW-1133">Transmembrane helix</keyword>